<accession>A0ABP9X7F6</accession>
<name>A0ABP9X7F6_9CHLR</name>
<sequence>MRLSMDVAIDTLFNHLSISSTSGLFAEIIDQLIWLIDDPGMDLQRILRDWLTADDIKKVQVALSIQGMALLESDAERHAMREQIICRWPELEAMCRSSLQL</sequence>
<proteinExistence type="predicted"/>
<reference evidence="1 2" key="1">
    <citation type="submission" date="2024-02" db="EMBL/GenBank/DDBJ databases">
        <title>Herpetosiphon gulosus NBRC 112829.</title>
        <authorList>
            <person name="Ichikawa N."/>
            <person name="Katano-Makiyama Y."/>
            <person name="Hidaka K."/>
        </authorList>
    </citation>
    <scope>NUCLEOTIDE SEQUENCE [LARGE SCALE GENOMIC DNA]</scope>
    <source>
        <strain evidence="1 2">NBRC 112829</strain>
    </source>
</reference>
<organism evidence="1 2">
    <name type="scientific">Herpetosiphon gulosus</name>
    <dbReference type="NCBI Taxonomy" id="1973496"/>
    <lineage>
        <taxon>Bacteria</taxon>
        <taxon>Bacillati</taxon>
        <taxon>Chloroflexota</taxon>
        <taxon>Chloroflexia</taxon>
        <taxon>Herpetosiphonales</taxon>
        <taxon>Herpetosiphonaceae</taxon>
        <taxon>Herpetosiphon</taxon>
    </lineage>
</organism>
<evidence type="ECO:0000313" key="2">
    <source>
        <dbReference type="Proteomes" id="UP001428290"/>
    </source>
</evidence>
<dbReference type="Proteomes" id="UP001428290">
    <property type="component" value="Unassembled WGS sequence"/>
</dbReference>
<keyword evidence="2" id="KW-1185">Reference proteome</keyword>
<dbReference type="RefSeq" id="WP_345724869.1">
    <property type="nucleotide sequence ID" value="NZ_BAABRU010000042.1"/>
</dbReference>
<comment type="caution">
    <text evidence="1">The sequence shown here is derived from an EMBL/GenBank/DDBJ whole genome shotgun (WGS) entry which is preliminary data.</text>
</comment>
<protein>
    <submittedName>
        <fullName evidence="1">Uncharacterized protein</fullName>
    </submittedName>
</protein>
<gene>
    <name evidence="1" type="ORF">Hgul01_05129</name>
</gene>
<dbReference type="EMBL" id="BAABRU010000042">
    <property type="protein sequence ID" value="GAA5531304.1"/>
    <property type="molecule type" value="Genomic_DNA"/>
</dbReference>
<evidence type="ECO:0000313" key="1">
    <source>
        <dbReference type="EMBL" id="GAA5531304.1"/>
    </source>
</evidence>